<sequence>MVRSSSSCFKMMSCSGGDSIDNNNDDDDIERSEGKGSIDKRGWSFRKKSTRHRVLSNTVTSEIPSSGNKENLESTSNEFHAQTECSVAEKVSVSQWTEEIPPLSTTVNSKFSDLLIAKESVGKTDPLVSTQTAEKTGSLITKENMSEISHNLDESSATVVQAAIRAYLAQRALLKLKNIVKLQAAFRGHLERRQAVGALRCVQAIVKMQVLVRARRARVSLQGSTTEEKIDVALGKEQSGSKANISCSSTEKLLSNGFARQRDGHRHKSPRVAQGFQKEEEKISSPFEAETEVPAEAAFGIVDLKQNVTKAAPSLESEENMISYDDDNFKFQASHQSSSSQIDAMHKPSVGDVDFKKTQNVSPTVDTSRMEMQLEATSQTSPKNSEAGSEQPRRSVKRVATEQPETEGKKFGFGSRKACNPAFAAVQSKFEELSSSATAGRSNNSSQVVGIESKLDSVASTADSGTWKKEISPVENSVSHEPRFHIGGSDCDTELSITSTLDSPDRSEVVGYEPETVVAENIGSEPHKTTDNGAILKSIDVEANNSSLTSESNSSYIMPEQVKREDANSESVEVAVPLISAPLEQKPERSASDMQIQMEIASDQLAYKSSPEGSPRSHITIQDLNGTPSSQVSVRAKRNKVDKSGSSQSRKSLSAGKKSPSNPNHDSGARSSTEQLPRDSKNGKRRNSFGSTKPEHVDQDQRDNSSSSLPSYMQATESAKAKALANSSPRSSPDVQDKDIYIKKRHSLPGANGKQLSPRIQRSMSQAQQGPKGNGTVTQASSHSHHNITWTAVGHHDVITTVNERKTEGVDPLLERFNSLKITTPILTSSPTEGTLTDILIKKPPPPSIPGTLNPKVLLELFSMYQDWQEDKAKKISQRQEEVENKIEVADALAVKLLQRFNYSVSAMRTTAHHLSEVQPLQVEVGELKGRLTEVISNCDALCKRIALEGPESLRSSVKPFSSSIVDTEPEQSLSSLPTVLVTNSISTTISEQ</sequence>
<feature type="region of interest" description="Disordered" evidence="1">
    <location>
        <begin position="14"/>
        <end position="43"/>
    </location>
</feature>
<dbReference type="Gene3D" id="1.20.5.190">
    <property type="match status" value="1"/>
</dbReference>
<dbReference type="Proteomes" id="UP000631114">
    <property type="component" value="Unassembled WGS sequence"/>
</dbReference>
<feature type="compositionally biased region" description="Polar residues" evidence="1">
    <location>
        <begin position="333"/>
        <end position="342"/>
    </location>
</feature>
<name>A0A835IJ93_9MAGN</name>
<feature type="compositionally biased region" description="Low complexity" evidence="1">
    <location>
        <begin position="644"/>
        <end position="654"/>
    </location>
</feature>
<evidence type="ECO:0000259" key="2">
    <source>
        <dbReference type="Pfam" id="PF13178"/>
    </source>
</evidence>
<feature type="region of interest" description="Disordered" evidence="1">
    <location>
        <begin position="606"/>
        <end position="783"/>
    </location>
</feature>
<dbReference type="PANTHER" id="PTHR36409">
    <property type="entry name" value="EXPRESSED PROTEIN"/>
    <property type="match status" value="1"/>
</dbReference>
<feature type="compositionally biased region" description="Polar residues" evidence="1">
    <location>
        <begin position="659"/>
        <end position="675"/>
    </location>
</feature>
<evidence type="ECO:0000313" key="3">
    <source>
        <dbReference type="EMBL" id="KAF9618901.1"/>
    </source>
</evidence>
<comment type="caution">
    <text evidence="3">The sequence shown here is derived from an EMBL/GenBank/DDBJ whole genome shotgun (WGS) entry which is preliminary data.</text>
</comment>
<gene>
    <name evidence="3" type="ORF">IFM89_002896</name>
</gene>
<dbReference type="PROSITE" id="PS50096">
    <property type="entry name" value="IQ"/>
    <property type="match status" value="2"/>
</dbReference>
<dbReference type="InterPro" id="IPR025064">
    <property type="entry name" value="DUF4005"/>
</dbReference>
<feature type="region of interest" description="Disordered" evidence="1">
    <location>
        <begin position="472"/>
        <end position="507"/>
    </location>
</feature>
<protein>
    <recommendedName>
        <fullName evidence="2">DUF4005 domain-containing protein</fullName>
    </recommendedName>
</protein>
<feature type="region of interest" description="Disordered" evidence="1">
    <location>
        <begin position="56"/>
        <end position="80"/>
    </location>
</feature>
<dbReference type="Pfam" id="PF13178">
    <property type="entry name" value="DUF4005"/>
    <property type="match status" value="1"/>
</dbReference>
<dbReference type="Pfam" id="PF00612">
    <property type="entry name" value="IQ"/>
    <property type="match status" value="2"/>
</dbReference>
<reference evidence="3 4" key="1">
    <citation type="submission" date="2020-10" db="EMBL/GenBank/DDBJ databases">
        <title>The Coptis chinensis genome and diversification of protoberbering-type alkaloids.</title>
        <authorList>
            <person name="Wang B."/>
            <person name="Shu S."/>
            <person name="Song C."/>
            <person name="Liu Y."/>
        </authorList>
    </citation>
    <scope>NUCLEOTIDE SEQUENCE [LARGE SCALE GENOMIC DNA]</scope>
    <source>
        <strain evidence="3">HL-2020</strain>
        <tissue evidence="3">Leaf</tissue>
    </source>
</reference>
<dbReference type="SMART" id="SM00015">
    <property type="entry name" value="IQ"/>
    <property type="match status" value="2"/>
</dbReference>
<feature type="compositionally biased region" description="Basic and acidic residues" evidence="1">
    <location>
        <begin position="472"/>
        <end position="484"/>
    </location>
</feature>
<feature type="region of interest" description="Disordered" evidence="1">
    <location>
        <begin position="333"/>
        <end position="414"/>
    </location>
</feature>
<dbReference type="OrthoDB" id="1747078at2759"/>
<keyword evidence="4" id="KW-1185">Reference proteome</keyword>
<feature type="compositionally biased region" description="Polar residues" evidence="1">
    <location>
        <begin position="375"/>
        <end position="388"/>
    </location>
</feature>
<organism evidence="3 4">
    <name type="scientific">Coptis chinensis</name>
    <dbReference type="NCBI Taxonomy" id="261450"/>
    <lineage>
        <taxon>Eukaryota</taxon>
        <taxon>Viridiplantae</taxon>
        <taxon>Streptophyta</taxon>
        <taxon>Embryophyta</taxon>
        <taxon>Tracheophyta</taxon>
        <taxon>Spermatophyta</taxon>
        <taxon>Magnoliopsida</taxon>
        <taxon>Ranunculales</taxon>
        <taxon>Ranunculaceae</taxon>
        <taxon>Coptidoideae</taxon>
        <taxon>Coptis</taxon>
    </lineage>
</organism>
<feature type="compositionally biased region" description="Polar residues" evidence="1">
    <location>
        <begin position="358"/>
        <end position="367"/>
    </location>
</feature>
<feature type="domain" description="DUF4005" evidence="2">
    <location>
        <begin position="675"/>
        <end position="763"/>
    </location>
</feature>
<dbReference type="PANTHER" id="PTHR36409:SF1">
    <property type="entry name" value="BLOC-1-RELATED COMPLEX SUBUNIT 5"/>
    <property type="match status" value="1"/>
</dbReference>
<feature type="compositionally biased region" description="Polar residues" evidence="1">
    <location>
        <begin position="725"/>
        <end position="734"/>
    </location>
</feature>
<feature type="compositionally biased region" description="Basic and acidic residues" evidence="1">
    <location>
        <begin position="693"/>
        <end position="703"/>
    </location>
</feature>
<feature type="compositionally biased region" description="Polar residues" evidence="1">
    <location>
        <begin position="704"/>
        <end position="717"/>
    </location>
</feature>
<feature type="region of interest" description="Disordered" evidence="1">
    <location>
        <begin position="258"/>
        <end position="289"/>
    </location>
</feature>
<dbReference type="AlphaFoldDB" id="A0A835IJ93"/>
<evidence type="ECO:0000256" key="1">
    <source>
        <dbReference type="SAM" id="MobiDB-lite"/>
    </source>
</evidence>
<feature type="compositionally biased region" description="Basic and acidic residues" evidence="1">
    <location>
        <begin position="31"/>
        <end position="42"/>
    </location>
</feature>
<evidence type="ECO:0000313" key="4">
    <source>
        <dbReference type="Proteomes" id="UP000631114"/>
    </source>
</evidence>
<feature type="compositionally biased region" description="Polar residues" evidence="1">
    <location>
        <begin position="617"/>
        <end position="633"/>
    </location>
</feature>
<feature type="compositionally biased region" description="Polar residues" evidence="1">
    <location>
        <begin position="754"/>
        <end position="783"/>
    </location>
</feature>
<dbReference type="InterPro" id="IPR000048">
    <property type="entry name" value="IQ_motif_EF-hand-BS"/>
</dbReference>
<accession>A0A835IJ93</accession>
<proteinExistence type="predicted"/>
<dbReference type="EMBL" id="JADFTS010000002">
    <property type="protein sequence ID" value="KAF9618901.1"/>
    <property type="molecule type" value="Genomic_DNA"/>
</dbReference>